<dbReference type="Proteomes" id="UP001328107">
    <property type="component" value="Unassembled WGS sequence"/>
</dbReference>
<proteinExistence type="predicted"/>
<reference evidence="4" key="1">
    <citation type="submission" date="2022-10" db="EMBL/GenBank/DDBJ databases">
        <title>Genome assembly of Pristionchus species.</title>
        <authorList>
            <person name="Yoshida K."/>
            <person name="Sommer R.J."/>
        </authorList>
    </citation>
    <scope>NUCLEOTIDE SEQUENCE [LARGE SCALE GENOMIC DNA]</scope>
    <source>
        <strain evidence="4">RS5460</strain>
    </source>
</reference>
<feature type="region of interest" description="Disordered" evidence="1">
    <location>
        <begin position="385"/>
        <end position="404"/>
    </location>
</feature>
<sequence>DLPNKEEVILYPTKRMRLLFDSSNITIDTISDIPMERMLTEMNKMWDLALSYKEEGQIEKAAVLFLRYVAVNVDILPKHSVYPYMELDKRLAVNKRASEGMEHTTKIREILGRLYEEESMRLFNDIVEKSKFGQIALQKYSDGKTSFGEIVKDIRNMEKEELERNGLRLAMMPQNQRVDKTLALPSDLIEKYKTAVGTNDLVGVLLGTNPRSHYFVVSHVLLPGKQHTAGNAEKFFHKIRESTAPALGLLPLGLIHSCGDYFVCPRLKCRPPPPGTVPSTSVYPPPPLDHHSAYSACHHLFAQHLYQSLNPISITIIAHPKAENQCVWMTPAGQITAARRSLYNGEVTAKADHAKMSDAIKTTVIDLRGTEVEVKMDEAELVSMEEAKENTENDETENSRAELL</sequence>
<protein>
    <recommendedName>
        <fullName evidence="2">USP8 dimerisation domain-containing protein</fullName>
    </recommendedName>
</protein>
<evidence type="ECO:0000256" key="1">
    <source>
        <dbReference type="SAM" id="MobiDB-lite"/>
    </source>
</evidence>
<dbReference type="InterPro" id="IPR015063">
    <property type="entry name" value="USP8_dimer"/>
</dbReference>
<organism evidence="3 4">
    <name type="scientific">Pristionchus mayeri</name>
    <dbReference type="NCBI Taxonomy" id="1317129"/>
    <lineage>
        <taxon>Eukaryota</taxon>
        <taxon>Metazoa</taxon>
        <taxon>Ecdysozoa</taxon>
        <taxon>Nematoda</taxon>
        <taxon>Chromadorea</taxon>
        <taxon>Rhabditida</taxon>
        <taxon>Rhabditina</taxon>
        <taxon>Diplogasteromorpha</taxon>
        <taxon>Diplogasteroidea</taxon>
        <taxon>Neodiplogasteridae</taxon>
        <taxon>Pristionchus</taxon>
    </lineage>
</organism>
<feature type="non-terminal residue" evidence="3">
    <location>
        <position position="1"/>
    </location>
</feature>
<dbReference type="Gene3D" id="1.20.58.80">
    <property type="entry name" value="Phosphotransferase system, lactose/cellobiose-type IIA subunit"/>
    <property type="match status" value="1"/>
</dbReference>
<gene>
    <name evidence="3" type="ORF">PMAYCL1PPCAC_17825</name>
</gene>
<accession>A0AAN5CNE5</accession>
<dbReference type="AlphaFoldDB" id="A0AAN5CNE5"/>
<dbReference type="Pfam" id="PF08969">
    <property type="entry name" value="USP8_dimer"/>
    <property type="match status" value="1"/>
</dbReference>
<comment type="caution">
    <text evidence="3">The sequence shown here is derived from an EMBL/GenBank/DDBJ whole genome shotgun (WGS) entry which is preliminary data.</text>
</comment>
<evidence type="ECO:0000259" key="2">
    <source>
        <dbReference type="Pfam" id="PF08969"/>
    </source>
</evidence>
<keyword evidence="4" id="KW-1185">Reference proteome</keyword>
<name>A0AAN5CNE5_9BILA</name>
<evidence type="ECO:0000313" key="4">
    <source>
        <dbReference type="Proteomes" id="UP001328107"/>
    </source>
</evidence>
<evidence type="ECO:0000313" key="3">
    <source>
        <dbReference type="EMBL" id="GMR47630.1"/>
    </source>
</evidence>
<feature type="domain" description="USP8 dimerisation" evidence="2">
    <location>
        <begin position="10"/>
        <end position="118"/>
    </location>
</feature>
<dbReference type="GO" id="GO:0016579">
    <property type="term" value="P:protein deubiquitination"/>
    <property type="evidence" value="ECO:0007669"/>
    <property type="project" value="UniProtKB-ARBA"/>
</dbReference>
<dbReference type="EMBL" id="BTRK01000004">
    <property type="protein sequence ID" value="GMR47630.1"/>
    <property type="molecule type" value="Genomic_DNA"/>
</dbReference>